<name>A0A0C5UZY5_9GAMM</name>
<evidence type="ECO:0000313" key="1">
    <source>
        <dbReference type="EMBL" id="AJQ92870.1"/>
    </source>
</evidence>
<protein>
    <submittedName>
        <fullName evidence="1">Uncharacterized protein</fullName>
    </submittedName>
</protein>
<dbReference type="AlphaFoldDB" id="A0A0C5UZY5"/>
<proteinExistence type="predicted"/>
<dbReference type="KEGG" id="gsn:YC6258_00820"/>
<dbReference type="STRING" id="1445510.YC6258_00820"/>
<evidence type="ECO:0000313" key="2">
    <source>
        <dbReference type="Proteomes" id="UP000032266"/>
    </source>
</evidence>
<reference evidence="1 2" key="1">
    <citation type="submission" date="2014-01" db="EMBL/GenBank/DDBJ databases">
        <title>Full genme sequencing of cellulolytic bacterium Gynuella sunshinyii YC6258T gen. nov., sp. nov.</title>
        <authorList>
            <person name="Khan H."/>
            <person name="Chung E.J."/>
            <person name="Chung Y.R."/>
        </authorList>
    </citation>
    <scope>NUCLEOTIDE SEQUENCE [LARGE SCALE GENOMIC DNA]</scope>
    <source>
        <strain evidence="1 2">YC6258</strain>
    </source>
</reference>
<accession>A0A0C5UZY5</accession>
<sequence>MVTLGVLLYFQWQPAEINSTSQLPEPLWSNALAIDASYTAIFAESTHLAPVTETFKIKSRIIGPSNDPANPTQGSDVELLEMALWQLGISPQKSGTVPSEWKAGAYGAEINSLRFTRANGTEVWTTNCTGELANDRSIFYPGNVNDCAVGRVSLELMLAQFQARNNNNNYYVSTDEIDAQTGRLDDVTLVLLKRDYMQYMSSRHSNPRPVIRSSDTQFATWLDNAVAIWSDGITLPDGESHVPASYTEAIHNQVIAEAGIDRHAEAEDDPYTRARLLQAWIGGESPHHWGTNAAATEGQPYQPTPYRITEGADEHGSLSFSQLVYPLRYGTRSACAALTATDLNLYDPADQVKLFTVYLSSESTDDHNCPGGMNQAFAHNNLGTNYELADTAGENIHDLVRIVGKDTLGTAEDHYEKLAKAVFYYNSAHRWIQGPTRKSWPFILKYKQYRADSTGNSTRTNVCHSCKYSIQIRREFLGRDHLRTYIWAGGRYPLVLPDGTAHPNGGQAWCLAYGEHEWISGVTFDSAMSQTRRIVNGNPNAGDHNYATTCN</sequence>
<dbReference type="HOGENOM" id="CLU_494142_0_0_6"/>
<organism evidence="1 2">
    <name type="scientific">Gynuella sunshinyii YC6258</name>
    <dbReference type="NCBI Taxonomy" id="1445510"/>
    <lineage>
        <taxon>Bacteria</taxon>
        <taxon>Pseudomonadati</taxon>
        <taxon>Pseudomonadota</taxon>
        <taxon>Gammaproteobacteria</taxon>
        <taxon>Oceanospirillales</taxon>
        <taxon>Saccharospirillaceae</taxon>
        <taxon>Gynuella</taxon>
    </lineage>
</organism>
<gene>
    <name evidence="1" type="ORF">YC6258_00820</name>
</gene>
<dbReference type="Proteomes" id="UP000032266">
    <property type="component" value="Chromosome"/>
</dbReference>
<dbReference type="EMBL" id="CP007142">
    <property type="protein sequence ID" value="AJQ92870.1"/>
    <property type="molecule type" value="Genomic_DNA"/>
</dbReference>
<keyword evidence="2" id="KW-1185">Reference proteome</keyword>